<evidence type="ECO:0000313" key="13">
    <source>
        <dbReference type="EMBL" id="BBA19072.1"/>
    </source>
</evidence>
<comment type="function">
    <text evidence="9">The central subunit of the protein translocation channel SecYE. Consists of two halves formed by TMs 1-5 and 6-10. These two domains form a lateral gate at the front which open onto the bilayer between TMs 2 and 7, and are clamped together by SecE at the back. The channel is closed by both a pore ring composed of hydrophobic SecY resides and a short helix (helix 2A) on the extracellular side of the membrane which forms a plug.</text>
</comment>
<keyword evidence="11" id="KW-0934">Plastid</keyword>
<name>A0A224AFT5_HETAK</name>
<keyword evidence="5 9" id="KW-0653">Protein transport</keyword>
<evidence type="ECO:0000256" key="3">
    <source>
        <dbReference type="ARBA" id="ARBA00022448"/>
    </source>
</evidence>
<dbReference type="EMBL" id="LC269921">
    <property type="protein sequence ID" value="BBA18657.1"/>
    <property type="molecule type" value="Genomic_DNA"/>
</dbReference>
<dbReference type="InterPro" id="IPR002208">
    <property type="entry name" value="SecY/SEC61-alpha"/>
</dbReference>
<dbReference type="PANTHER" id="PTHR10906">
    <property type="entry name" value="SECY/SEC61-ALPHA FAMILY MEMBER"/>
    <property type="match status" value="1"/>
</dbReference>
<comment type="similarity">
    <text evidence="2 9 10">Belongs to the SecY/SEC61-alpha family.</text>
</comment>
<sequence>MTLEKNKDSFTNIIDLSLINKEQKVTFTPTKEIYTELLKKRLLTIALLVFIIKIGMAIPLPYIDQTKLLNNATSMFDLSGPGLAAVSARASQKIGLFTLGITPSINASIILQLAFVINPNLKKLQREEGESGRRKLIKYTRYLTLLLAITQSVFLIFSLRAFIFEWSILKLFELSCVLSSGAMIILWISECITKTGITNGSSFLIFLNIVSVLPEQIAMSFKNLDIFSFEGLIVILTFSITVWAAIFLQQTLYIIPLKNPKLGQNELTKKLVEDSLYLPFRLNQAGVMPVVFASYLIPILKTGGIYILLKINSFNLFPFLIKFPEVVNQSLESIVEAGLICLFALFYSGLIIDPKDVADELQKSGFFIFAIRPGEKTRNYLEKIFKELSLIGALILAFNVVLLNLVGFVFNLSIFKGFSIGSQIILLGVVTEILQKVQALVLNDVYKRIRDRNK</sequence>
<dbReference type="InterPro" id="IPR026593">
    <property type="entry name" value="SecY"/>
</dbReference>
<evidence type="ECO:0000256" key="10">
    <source>
        <dbReference type="RuleBase" id="RU004349"/>
    </source>
</evidence>
<dbReference type="EMBL" id="LC269924">
    <property type="protein sequence ID" value="BBA19072.1"/>
    <property type="molecule type" value="Genomic_DNA"/>
</dbReference>
<evidence type="ECO:0000313" key="12">
    <source>
        <dbReference type="EMBL" id="BBA18934.1"/>
    </source>
</evidence>
<gene>
    <name evidence="9 11" type="primary">secY</name>
</gene>
<comment type="caution">
    <text evidence="9">Lacks conserved residue(s) required for the propagation of feature annotation.</text>
</comment>
<dbReference type="EMBL" id="LC269923">
    <property type="protein sequence ID" value="BBA18934.1"/>
    <property type="molecule type" value="Genomic_DNA"/>
</dbReference>
<evidence type="ECO:0000256" key="4">
    <source>
        <dbReference type="ARBA" id="ARBA00022692"/>
    </source>
</evidence>
<dbReference type="SUPFAM" id="SSF103491">
    <property type="entry name" value="Preprotein translocase SecY subunit"/>
    <property type="match status" value="1"/>
</dbReference>
<dbReference type="GO" id="GO:0006605">
    <property type="term" value="P:protein targeting"/>
    <property type="evidence" value="ECO:0007669"/>
    <property type="project" value="UniProtKB-UniRule"/>
</dbReference>
<accession>A0A224AFT5</accession>
<dbReference type="Pfam" id="PF00344">
    <property type="entry name" value="SecY"/>
    <property type="match status" value="1"/>
</dbReference>
<feature type="transmembrane region" description="Helical" evidence="9">
    <location>
        <begin position="388"/>
        <end position="410"/>
    </location>
</feature>
<keyword evidence="11" id="KW-0150">Chloroplast</keyword>
<dbReference type="AlphaFoldDB" id="A0A224AFT5"/>
<evidence type="ECO:0000256" key="7">
    <source>
        <dbReference type="ARBA" id="ARBA00023010"/>
    </source>
</evidence>
<dbReference type="GO" id="GO:0065002">
    <property type="term" value="P:intracellular protein transmembrane transport"/>
    <property type="evidence" value="ECO:0007669"/>
    <property type="project" value="UniProtKB-UniRule"/>
</dbReference>
<reference evidence="11" key="1">
    <citation type="submission" date="2017-05" db="EMBL/GenBank/DDBJ databases">
        <title>Chloroplast genome sequences of Heterosigma akashiwo, a bloom-forming raphidophyte.</title>
        <authorList>
            <person name="Ueki S."/>
        </authorList>
    </citation>
    <scope>NUCLEOTIDE SEQUENCE</scope>
    <source>
        <strain evidence="13">CCMP1596</strain>
        <strain evidence="11">CCMP2274</strain>
        <strain evidence="12">HaFk01</strain>
    </source>
</reference>
<evidence type="ECO:0000256" key="6">
    <source>
        <dbReference type="ARBA" id="ARBA00022989"/>
    </source>
</evidence>
<dbReference type="PRINTS" id="PR00303">
    <property type="entry name" value="SECYTRNLCASE"/>
</dbReference>
<keyword evidence="3 9" id="KW-0813">Transport</keyword>
<comment type="subunit">
    <text evidence="9">Component of the plastid Sec protein translocase complex, which is composed of at least SecY and SecE.</text>
</comment>
<dbReference type="InterPro" id="IPR023201">
    <property type="entry name" value="SecY_dom_sf"/>
</dbReference>
<comment type="subcellular location">
    <subcellularLocation>
        <location evidence="1">Membrane</location>
        <topology evidence="1">Multi-pass membrane protein</topology>
    </subcellularLocation>
    <subcellularLocation>
        <location evidence="9">Plastid</location>
        <location evidence="9">Chloroplast thylakoid membrane</location>
        <topology evidence="9">Multi-pass membrane protein</topology>
    </subcellularLocation>
</comment>
<evidence type="ECO:0000256" key="1">
    <source>
        <dbReference type="ARBA" id="ARBA00004141"/>
    </source>
</evidence>
<keyword evidence="7 9" id="KW-0811">Translocation</keyword>
<geneLocation type="chloroplast" evidence="11"/>
<evidence type="ECO:0000256" key="8">
    <source>
        <dbReference type="ARBA" id="ARBA00023136"/>
    </source>
</evidence>
<keyword evidence="8 9" id="KW-0472">Membrane</keyword>
<feature type="transmembrane region" description="Helical" evidence="9">
    <location>
        <begin position="42"/>
        <end position="63"/>
    </location>
</feature>
<feature type="transmembrane region" description="Helical" evidence="9">
    <location>
        <begin position="94"/>
        <end position="121"/>
    </location>
</feature>
<dbReference type="Gene3D" id="1.10.3370.10">
    <property type="entry name" value="SecY subunit domain"/>
    <property type="match status" value="1"/>
</dbReference>
<dbReference type="NCBIfam" id="TIGR00967">
    <property type="entry name" value="3a0501s007"/>
    <property type="match status" value="1"/>
</dbReference>
<dbReference type="PIRSF" id="PIRSF004557">
    <property type="entry name" value="SecY"/>
    <property type="match status" value="1"/>
</dbReference>
<keyword evidence="4 9" id="KW-0812">Transmembrane</keyword>
<evidence type="ECO:0000256" key="9">
    <source>
        <dbReference type="HAMAP-Rule" id="MF_01465"/>
    </source>
</evidence>
<dbReference type="HAMAP" id="MF_01465">
    <property type="entry name" value="SecY"/>
    <property type="match status" value="1"/>
</dbReference>
<organism evidence="11">
    <name type="scientific">Heterosigma akashiwo</name>
    <name type="common">Chromophytic alga</name>
    <name type="synonym">Heterosigma carterae</name>
    <dbReference type="NCBI Taxonomy" id="2829"/>
    <lineage>
        <taxon>Eukaryota</taxon>
        <taxon>Sar</taxon>
        <taxon>Stramenopiles</taxon>
        <taxon>Ochrophyta</taxon>
        <taxon>Raphidophyceae</taxon>
        <taxon>Chattonellales</taxon>
        <taxon>Chattonellaceae</taxon>
        <taxon>Heterosigma</taxon>
    </lineage>
</organism>
<protein>
    <recommendedName>
        <fullName evidence="9">Protein translocase subunit SecY</fullName>
    </recommendedName>
</protein>
<dbReference type="GO" id="GO:0009535">
    <property type="term" value="C:chloroplast thylakoid membrane"/>
    <property type="evidence" value="ECO:0007669"/>
    <property type="project" value="UniProtKB-SubCell"/>
</dbReference>
<evidence type="ECO:0000313" key="11">
    <source>
        <dbReference type="EMBL" id="BBA18657.1"/>
    </source>
</evidence>
<feature type="transmembrane region" description="Helical" evidence="9">
    <location>
        <begin position="142"/>
        <end position="163"/>
    </location>
</feature>
<keyword evidence="9" id="KW-0793">Thylakoid</keyword>
<evidence type="ECO:0000256" key="2">
    <source>
        <dbReference type="ARBA" id="ARBA00005751"/>
    </source>
</evidence>
<evidence type="ECO:0000256" key="5">
    <source>
        <dbReference type="ARBA" id="ARBA00022927"/>
    </source>
</evidence>
<keyword evidence="6 9" id="KW-1133">Transmembrane helix</keyword>
<feature type="transmembrane region" description="Helical" evidence="9">
    <location>
        <begin position="231"/>
        <end position="255"/>
    </location>
</feature>
<proteinExistence type="inferred from homology"/>